<sequence length="51" mass="5364">MELSVSIEPGKNGYYIASCPAIKGCHSQGKTVEEALINIKEAVIGCLEVLG</sequence>
<reference evidence="3" key="1">
    <citation type="submission" date="2017-09" db="EMBL/GenBank/DDBJ databases">
        <title>Depth-based differentiation of microbial function through sediment-hosted aquifers and enrichment of novel symbionts in the deep terrestrial subsurface.</title>
        <authorList>
            <person name="Probst A.J."/>
            <person name="Ladd B."/>
            <person name="Jarett J.K."/>
            <person name="Geller-Mcgrath D.E."/>
            <person name="Sieber C.M.K."/>
            <person name="Emerson J.B."/>
            <person name="Anantharaman K."/>
            <person name="Thomas B.C."/>
            <person name="Malmstrom R."/>
            <person name="Stieglmeier M."/>
            <person name="Klingl A."/>
            <person name="Woyke T."/>
            <person name="Ryan C.M."/>
            <person name="Banfield J.F."/>
        </authorList>
    </citation>
    <scope>NUCLEOTIDE SEQUENCE [LARGE SCALE GENOMIC DNA]</scope>
</reference>
<dbReference type="InterPro" id="IPR035069">
    <property type="entry name" value="TTHA1013/TTHA0281-like"/>
</dbReference>
<dbReference type="AlphaFoldDB" id="A0A2M7JDN3"/>
<comment type="caution">
    <text evidence="2">The sequence shown here is derived from an EMBL/GenBank/DDBJ whole genome shotgun (WGS) entry which is preliminary data.</text>
</comment>
<evidence type="ECO:0000313" key="2">
    <source>
        <dbReference type="EMBL" id="PIX17525.1"/>
    </source>
</evidence>
<dbReference type="EMBL" id="PFIC01000075">
    <property type="protein sequence ID" value="PIX17525.1"/>
    <property type="molecule type" value="Genomic_DNA"/>
</dbReference>
<organism evidence="2 3">
    <name type="scientific">Candidatus Desantisbacteria bacterium CG_4_8_14_3_um_filter_40_12</name>
    <dbReference type="NCBI Taxonomy" id="1974545"/>
    <lineage>
        <taxon>Bacteria</taxon>
        <taxon>Candidatus Desantisiibacteriota</taxon>
    </lineage>
</organism>
<dbReference type="SUPFAM" id="SSF143100">
    <property type="entry name" value="TTHA1013/TTHA0281-like"/>
    <property type="match status" value="1"/>
</dbReference>
<dbReference type="Proteomes" id="UP000229297">
    <property type="component" value="Unassembled WGS sequence"/>
</dbReference>
<protein>
    <submittedName>
        <fullName evidence="2">Type II toxin-antitoxin system HicB family antitoxin</fullName>
    </submittedName>
</protein>
<proteinExistence type="predicted"/>
<dbReference type="PANTHER" id="PTHR34504:SF4">
    <property type="entry name" value="ANTITOXIN HICB"/>
    <property type="match status" value="1"/>
</dbReference>
<dbReference type="Pfam" id="PF15919">
    <property type="entry name" value="HicB_lk_antitox"/>
    <property type="match status" value="1"/>
</dbReference>
<evidence type="ECO:0000259" key="1">
    <source>
        <dbReference type="Pfam" id="PF15919"/>
    </source>
</evidence>
<feature type="domain" description="HicB-like antitoxin of toxin-antitoxin system" evidence="1">
    <location>
        <begin position="5"/>
        <end position="49"/>
    </location>
</feature>
<dbReference type="InterPro" id="IPR051404">
    <property type="entry name" value="TA_system_antitoxin"/>
</dbReference>
<dbReference type="PANTHER" id="PTHR34504">
    <property type="entry name" value="ANTITOXIN HICB"/>
    <property type="match status" value="1"/>
</dbReference>
<name>A0A2M7JDN3_9BACT</name>
<gene>
    <name evidence="2" type="ORF">COZ71_02765</name>
</gene>
<evidence type="ECO:0000313" key="3">
    <source>
        <dbReference type="Proteomes" id="UP000229297"/>
    </source>
</evidence>
<accession>A0A2M7JDN3</accession>
<dbReference type="InterPro" id="IPR031807">
    <property type="entry name" value="HicB-like"/>
</dbReference>
<dbReference type="Gene3D" id="3.30.160.250">
    <property type="match status" value="1"/>
</dbReference>